<dbReference type="EMBL" id="BAEO01000034">
    <property type="protein sequence ID" value="GAC19643.1"/>
    <property type="molecule type" value="Genomic_DNA"/>
</dbReference>
<comment type="caution">
    <text evidence="2">The sequence shown here is derived from an EMBL/GenBank/DDBJ whole genome shotgun (WGS) entry which is preliminary data.</text>
</comment>
<dbReference type="RefSeq" id="WP_007620707.1">
    <property type="nucleotide sequence ID" value="NZ_BAEO01000034.1"/>
</dbReference>
<accession>K6YSH4</accession>
<name>K6YSH4_9ALTE</name>
<dbReference type="Pfam" id="PF11661">
    <property type="entry name" value="DUF2986"/>
    <property type="match status" value="1"/>
</dbReference>
<dbReference type="AlphaFoldDB" id="K6YSH4"/>
<dbReference type="InterPro" id="IPR021677">
    <property type="entry name" value="DUF2986"/>
</dbReference>
<feature type="compositionally biased region" description="Basic residues" evidence="1">
    <location>
        <begin position="1"/>
        <end position="25"/>
    </location>
</feature>
<reference evidence="2 3" key="1">
    <citation type="journal article" date="2017" name="Antonie Van Leeuwenhoek">
        <title>Rhizobium rhizosphaerae sp. nov., a novel species isolated from rice rhizosphere.</title>
        <authorList>
            <person name="Zhao J.J."/>
            <person name="Zhang J."/>
            <person name="Zhang R.J."/>
            <person name="Zhang C.W."/>
            <person name="Yin H.Q."/>
            <person name="Zhang X.X."/>
        </authorList>
    </citation>
    <scope>NUCLEOTIDE SEQUENCE [LARGE SCALE GENOMIC DNA]</scope>
    <source>
        <strain evidence="2 3">BSs20135</strain>
    </source>
</reference>
<evidence type="ECO:0000313" key="2">
    <source>
        <dbReference type="EMBL" id="GAC19643.1"/>
    </source>
</evidence>
<evidence type="ECO:0008006" key="4">
    <source>
        <dbReference type="Google" id="ProtNLM"/>
    </source>
</evidence>
<gene>
    <name evidence="2" type="ORF">GARC_2677</name>
</gene>
<evidence type="ECO:0000256" key="1">
    <source>
        <dbReference type="SAM" id="MobiDB-lite"/>
    </source>
</evidence>
<keyword evidence="3" id="KW-1185">Reference proteome</keyword>
<proteinExistence type="predicted"/>
<evidence type="ECO:0000313" key="3">
    <source>
        <dbReference type="Proteomes" id="UP000006327"/>
    </source>
</evidence>
<organism evidence="2 3">
    <name type="scientific">Paraglaciecola arctica BSs20135</name>
    <dbReference type="NCBI Taxonomy" id="493475"/>
    <lineage>
        <taxon>Bacteria</taxon>
        <taxon>Pseudomonadati</taxon>
        <taxon>Pseudomonadota</taxon>
        <taxon>Gammaproteobacteria</taxon>
        <taxon>Alteromonadales</taxon>
        <taxon>Alteromonadaceae</taxon>
        <taxon>Paraglaciecola</taxon>
    </lineage>
</organism>
<dbReference type="OrthoDB" id="6388929at2"/>
<sequence length="51" mass="5982">MNKQKKLKQIHQKRLKTAKAKRNPSKKSSYICKADRQKLEDLEVLAPHNIP</sequence>
<protein>
    <recommendedName>
        <fullName evidence="4">DUF2986 domain-containing protein</fullName>
    </recommendedName>
</protein>
<feature type="region of interest" description="Disordered" evidence="1">
    <location>
        <begin position="1"/>
        <end position="32"/>
    </location>
</feature>
<dbReference type="Proteomes" id="UP000006327">
    <property type="component" value="Unassembled WGS sequence"/>
</dbReference>